<dbReference type="PANTHER" id="PTHR30290">
    <property type="entry name" value="PERIPLASMIC BINDING COMPONENT OF ABC TRANSPORTER"/>
    <property type="match status" value="1"/>
</dbReference>
<keyword evidence="4 6" id="KW-0732">Signal</keyword>
<dbReference type="FunFam" id="3.10.105.10:FF:000001">
    <property type="entry name" value="Oligopeptide ABC transporter, oligopeptide-binding protein"/>
    <property type="match status" value="1"/>
</dbReference>
<dbReference type="InterPro" id="IPR039424">
    <property type="entry name" value="SBP_5"/>
</dbReference>
<dbReference type="Pfam" id="PF00496">
    <property type="entry name" value="SBP_bac_5"/>
    <property type="match status" value="1"/>
</dbReference>
<comment type="subcellular location">
    <subcellularLocation>
        <location evidence="1">Cell envelope</location>
    </subcellularLocation>
</comment>
<dbReference type="Gene3D" id="3.40.190.10">
    <property type="entry name" value="Periplasmic binding protein-like II"/>
    <property type="match status" value="1"/>
</dbReference>
<feature type="domain" description="Solute-binding protein family 5" evidence="7">
    <location>
        <begin position="77"/>
        <end position="460"/>
    </location>
</feature>
<dbReference type="FunFam" id="3.90.76.10:FF:000001">
    <property type="entry name" value="Oligopeptide ABC transporter substrate-binding protein"/>
    <property type="match status" value="1"/>
</dbReference>
<dbReference type="GO" id="GO:0015833">
    <property type="term" value="P:peptide transport"/>
    <property type="evidence" value="ECO:0007669"/>
    <property type="project" value="UniProtKB-KW"/>
</dbReference>
<evidence type="ECO:0000256" key="2">
    <source>
        <dbReference type="ARBA" id="ARBA00005695"/>
    </source>
</evidence>
<comment type="similarity">
    <text evidence="2">Belongs to the bacterial solute-binding protein 5 family.</text>
</comment>
<dbReference type="InterPro" id="IPR030678">
    <property type="entry name" value="Peptide/Ni-bd"/>
</dbReference>
<sequence length="540" mass="59503">MKLNSLAKLGGVALLSAVVLAGCGSKSSQSGSKKQEISWMTPSAIATMDTSKMTDLYSAQVANGTNEGLLRMAKNNKVDPGVAKSYSTSKDGLTWTFNLRHSKWNNGDPVTAKDFVFSWQRTVNPKTASQYAYIFANIKNAAKINSGKMAVSKLGVKAEGNYKFVVTLDKPQSFFKFMVTQPEFFPQNPKTVAKYGSSFASNSTKNSYNGPFVLKGWNGTNDTWTLTKNKDYWNAKSVKIQDVKFQAIKTPSTALNSYNSGKLDFTTLSGTLAANNKKNKDYVVFPEASTSYMEFNTKKIPALRNTDIRKAMALAIDKKQMVNKVMQGGDITPKGFVPADMAKHNGKDFAAQAYVKSGTDSNLAEAKTLFAKGMKQVGKKSLSLTLLGADDDDTKRATEFVQSQLTKLPGLKINNQNIPFKSKLSRAQNQQFDLVLSAWIADYPDPSNFLDLMTSNNPQNDGKWSNKQYDALMKKSESTDANNETARWNDMVQAEKILMNQQGVVPLYQQGQAALLKSSVKGVQPFPTSPQYDWAKSYVK</sequence>
<feature type="chain" id="PRO_5039618208" evidence="6">
    <location>
        <begin position="22"/>
        <end position="540"/>
    </location>
</feature>
<keyword evidence="5" id="KW-0571">Peptide transport</keyword>
<evidence type="ECO:0000313" key="9">
    <source>
        <dbReference type="Proteomes" id="UP000051439"/>
    </source>
</evidence>
<dbReference type="EMBL" id="AZEB01000002">
    <property type="protein sequence ID" value="KRL23105.1"/>
    <property type="molecule type" value="Genomic_DNA"/>
</dbReference>
<gene>
    <name evidence="8" type="ORF">FC98_GL001143</name>
</gene>
<dbReference type="AlphaFoldDB" id="A0A0R1NSM1"/>
<evidence type="ECO:0000259" key="7">
    <source>
        <dbReference type="Pfam" id="PF00496"/>
    </source>
</evidence>
<dbReference type="GO" id="GO:0043190">
    <property type="term" value="C:ATP-binding cassette (ABC) transporter complex"/>
    <property type="evidence" value="ECO:0007669"/>
    <property type="project" value="InterPro"/>
</dbReference>
<evidence type="ECO:0000256" key="6">
    <source>
        <dbReference type="SAM" id="SignalP"/>
    </source>
</evidence>
<keyword evidence="3" id="KW-0813">Transport</keyword>
<dbReference type="PATRIC" id="fig|1423766.4.peg.1179"/>
<dbReference type="PROSITE" id="PS51257">
    <property type="entry name" value="PROKAR_LIPOPROTEIN"/>
    <property type="match status" value="1"/>
</dbReference>
<dbReference type="Proteomes" id="UP000051439">
    <property type="component" value="Unassembled WGS sequence"/>
</dbReference>
<dbReference type="GO" id="GO:1904680">
    <property type="term" value="F:peptide transmembrane transporter activity"/>
    <property type="evidence" value="ECO:0007669"/>
    <property type="project" value="TreeGrafter"/>
</dbReference>
<evidence type="ECO:0000256" key="5">
    <source>
        <dbReference type="ARBA" id="ARBA00022856"/>
    </source>
</evidence>
<dbReference type="GO" id="GO:0030288">
    <property type="term" value="C:outer membrane-bounded periplasmic space"/>
    <property type="evidence" value="ECO:0007669"/>
    <property type="project" value="UniProtKB-ARBA"/>
</dbReference>
<dbReference type="PIRSF" id="PIRSF002741">
    <property type="entry name" value="MppA"/>
    <property type="match status" value="1"/>
</dbReference>
<dbReference type="PANTHER" id="PTHR30290:SF10">
    <property type="entry name" value="PERIPLASMIC OLIGOPEPTIDE-BINDING PROTEIN-RELATED"/>
    <property type="match status" value="1"/>
</dbReference>
<organism evidence="8 9">
    <name type="scientific">Lentilactobacillus kisonensis DSM 19906 = JCM 15041</name>
    <dbReference type="NCBI Taxonomy" id="1423766"/>
    <lineage>
        <taxon>Bacteria</taxon>
        <taxon>Bacillati</taxon>
        <taxon>Bacillota</taxon>
        <taxon>Bacilli</taxon>
        <taxon>Lactobacillales</taxon>
        <taxon>Lactobacillaceae</taxon>
        <taxon>Lentilactobacillus</taxon>
    </lineage>
</organism>
<dbReference type="SUPFAM" id="SSF53850">
    <property type="entry name" value="Periplasmic binding protein-like II"/>
    <property type="match status" value="1"/>
</dbReference>
<evidence type="ECO:0000313" key="8">
    <source>
        <dbReference type="EMBL" id="KRL23105.1"/>
    </source>
</evidence>
<proteinExistence type="inferred from homology"/>
<keyword evidence="9" id="KW-1185">Reference proteome</keyword>
<name>A0A0R1NSM1_9LACO</name>
<comment type="caution">
    <text evidence="8">The sequence shown here is derived from an EMBL/GenBank/DDBJ whole genome shotgun (WGS) entry which is preliminary data.</text>
</comment>
<protein>
    <submittedName>
        <fullName evidence="8">ABC transporter, substrate-binding protein, family 5</fullName>
    </submittedName>
</protein>
<dbReference type="Gene3D" id="3.10.105.10">
    <property type="entry name" value="Dipeptide-binding Protein, Domain 3"/>
    <property type="match status" value="1"/>
</dbReference>
<dbReference type="InterPro" id="IPR000914">
    <property type="entry name" value="SBP_5_dom"/>
</dbReference>
<feature type="signal peptide" evidence="6">
    <location>
        <begin position="1"/>
        <end position="21"/>
    </location>
</feature>
<reference evidence="8 9" key="1">
    <citation type="journal article" date="2015" name="Genome Announc.">
        <title>Expanding the biotechnology potential of lactobacilli through comparative genomics of 213 strains and associated genera.</title>
        <authorList>
            <person name="Sun Z."/>
            <person name="Harris H.M."/>
            <person name="McCann A."/>
            <person name="Guo C."/>
            <person name="Argimon S."/>
            <person name="Zhang W."/>
            <person name="Yang X."/>
            <person name="Jeffery I.B."/>
            <person name="Cooney J.C."/>
            <person name="Kagawa T.F."/>
            <person name="Liu W."/>
            <person name="Song Y."/>
            <person name="Salvetti E."/>
            <person name="Wrobel A."/>
            <person name="Rasinkangas P."/>
            <person name="Parkhill J."/>
            <person name="Rea M.C."/>
            <person name="O'Sullivan O."/>
            <person name="Ritari J."/>
            <person name="Douillard F.P."/>
            <person name="Paul Ross R."/>
            <person name="Yang R."/>
            <person name="Briner A.E."/>
            <person name="Felis G.E."/>
            <person name="de Vos W.M."/>
            <person name="Barrangou R."/>
            <person name="Klaenhammer T.R."/>
            <person name="Caufield P.W."/>
            <person name="Cui Y."/>
            <person name="Zhang H."/>
            <person name="O'Toole P.W."/>
        </authorList>
    </citation>
    <scope>NUCLEOTIDE SEQUENCE [LARGE SCALE GENOMIC DNA]</scope>
    <source>
        <strain evidence="8 9">DSM 19906</strain>
    </source>
</reference>
<evidence type="ECO:0000256" key="3">
    <source>
        <dbReference type="ARBA" id="ARBA00022448"/>
    </source>
</evidence>
<keyword evidence="5" id="KW-0653">Protein transport</keyword>
<evidence type="ECO:0000256" key="4">
    <source>
        <dbReference type="ARBA" id="ARBA00022729"/>
    </source>
</evidence>
<dbReference type="Gene3D" id="3.90.76.10">
    <property type="entry name" value="Dipeptide-binding Protein, Domain 1"/>
    <property type="match status" value="1"/>
</dbReference>
<accession>A0A0R1NSM1</accession>
<dbReference type="RefSeq" id="WP_056949135.1">
    <property type="nucleotide sequence ID" value="NZ_AZEB01000002.1"/>
</dbReference>
<dbReference type="CDD" id="cd08504">
    <property type="entry name" value="PBP2_OppA"/>
    <property type="match status" value="1"/>
</dbReference>
<evidence type="ECO:0000256" key="1">
    <source>
        <dbReference type="ARBA" id="ARBA00004196"/>
    </source>
</evidence>